<sequence length="101" mass="10483">MTRTLFALSLGFAGVILATHAGHAATCAPRDALLATLADHYGERRQALGLADNRMVMELFASDTGSWTMAFTGTDGITCLVATGRAYEGIAAPLPTKGDPA</sequence>
<keyword evidence="1" id="KW-0732">Signal</keyword>
<evidence type="ECO:0000256" key="1">
    <source>
        <dbReference type="SAM" id="SignalP"/>
    </source>
</evidence>
<dbReference type="EMBL" id="CP076361">
    <property type="protein sequence ID" value="QWK89927.1"/>
    <property type="molecule type" value="Genomic_DNA"/>
</dbReference>
<dbReference type="RefSeq" id="WP_215506878.1">
    <property type="nucleotide sequence ID" value="NZ_CP076361.1"/>
</dbReference>
<gene>
    <name evidence="2" type="ORF">KM031_13970</name>
</gene>
<proteinExistence type="predicted"/>
<reference evidence="2" key="1">
    <citation type="submission" date="2021-06" db="EMBL/GenBank/DDBJ databases">
        <title>Direct submission.</title>
        <authorList>
            <person name="Lee C.-S."/>
            <person name="Jin L."/>
        </authorList>
    </citation>
    <scope>NUCLEOTIDE SEQUENCE</scope>
    <source>
        <strain evidence="2">Con5</strain>
    </source>
</reference>
<dbReference type="KEGG" id="gfu:KM031_13970"/>
<evidence type="ECO:0000313" key="2">
    <source>
        <dbReference type="EMBL" id="QWK89927.1"/>
    </source>
</evidence>
<feature type="signal peptide" evidence="1">
    <location>
        <begin position="1"/>
        <end position="24"/>
    </location>
</feature>
<protein>
    <submittedName>
        <fullName evidence="2">Uncharacterized protein</fullName>
    </submittedName>
</protein>
<organism evidence="2 3">
    <name type="scientific">Gemmobacter fulvus</name>
    <dbReference type="NCBI Taxonomy" id="2840474"/>
    <lineage>
        <taxon>Bacteria</taxon>
        <taxon>Pseudomonadati</taxon>
        <taxon>Pseudomonadota</taxon>
        <taxon>Alphaproteobacteria</taxon>
        <taxon>Rhodobacterales</taxon>
        <taxon>Paracoccaceae</taxon>
        <taxon>Gemmobacter</taxon>
    </lineage>
</organism>
<keyword evidence="3" id="KW-1185">Reference proteome</keyword>
<accession>A0A975P5X2</accession>
<name>A0A975P5X2_9RHOB</name>
<evidence type="ECO:0000313" key="3">
    <source>
        <dbReference type="Proteomes" id="UP000679352"/>
    </source>
</evidence>
<feature type="chain" id="PRO_5036985302" evidence="1">
    <location>
        <begin position="25"/>
        <end position="101"/>
    </location>
</feature>
<dbReference type="AlphaFoldDB" id="A0A975P5X2"/>
<dbReference type="Proteomes" id="UP000679352">
    <property type="component" value="Chromosome"/>
</dbReference>